<gene>
    <name evidence="1" type="ORF">A2U01_0005943</name>
</gene>
<organism evidence="1 2">
    <name type="scientific">Trifolium medium</name>
    <dbReference type="NCBI Taxonomy" id="97028"/>
    <lineage>
        <taxon>Eukaryota</taxon>
        <taxon>Viridiplantae</taxon>
        <taxon>Streptophyta</taxon>
        <taxon>Embryophyta</taxon>
        <taxon>Tracheophyta</taxon>
        <taxon>Spermatophyta</taxon>
        <taxon>Magnoliopsida</taxon>
        <taxon>eudicotyledons</taxon>
        <taxon>Gunneridae</taxon>
        <taxon>Pentapetalae</taxon>
        <taxon>rosids</taxon>
        <taxon>fabids</taxon>
        <taxon>Fabales</taxon>
        <taxon>Fabaceae</taxon>
        <taxon>Papilionoideae</taxon>
        <taxon>50 kb inversion clade</taxon>
        <taxon>NPAAA clade</taxon>
        <taxon>Hologalegina</taxon>
        <taxon>IRL clade</taxon>
        <taxon>Trifolieae</taxon>
        <taxon>Trifolium</taxon>
    </lineage>
</organism>
<proteinExistence type="predicted"/>
<dbReference type="Proteomes" id="UP000265520">
    <property type="component" value="Unassembled WGS sequence"/>
</dbReference>
<keyword evidence="2" id="KW-1185">Reference proteome</keyword>
<reference evidence="1 2" key="1">
    <citation type="journal article" date="2018" name="Front. Plant Sci.">
        <title>Red Clover (Trifolium pratense) and Zigzag Clover (T. medium) - A Picture of Genomic Similarities and Differences.</title>
        <authorList>
            <person name="Dluhosova J."/>
            <person name="Istvanek J."/>
            <person name="Nedelnik J."/>
            <person name="Repkova J."/>
        </authorList>
    </citation>
    <scope>NUCLEOTIDE SEQUENCE [LARGE SCALE GENOMIC DNA]</scope>
    <source>
        <strain evidence="2">cv. 10/8</strain>
        <tissue evidence="1">Leaf</tissue>
    </source>
</reference>
<evidence type="ECO:0000313" key="2">
    <source>
        <dbReference type="Proteomes" id="UP000265520"/>
    </source>
</evidence>
<protein>
    <submittedName>
        <fullName evidence="1">Uncharacterized protein</fullName>
    </submittedName>
</protein>
<accession>A0A392MCT4</accession>
<dbReference type="EMBL" id="LXQA010007903">
    <property type="protein sequence ID" value="MCH85101.1"/>
    <property type="molecule type" value="Genomic_DNA"/>
</dbReference>
<evidence type="ECO:0000313" key="1">
    <source>
        <dbReference type="EMBL" id="MCH85101.1"/>
    </source>
</evidence>
<comment type="caution">
    <text evidence="1">The sequence shown here is derived from an EMBL/GenBank/DDBJ whole genome shotgun (WGS) entry which is preliminary data.</text>
</comment>
<name>A0A392MCT4_9FABA</name>
<sequence length="79" mass="9496">MIVFLRPHFYLLRLDWNLILRSRCAEYEIRKLQEPTFSGSKYLEIKEITTINDEGQDERRKCKKQSLPWYASSIECIPS</sequence>
<dbReference type="AlphaFoldDB" id="A0A392MCT4"/>